<dbReference type="HOGENOM" id="CLU_009886_0_0_3"/>
<dbReference type="STRING" id="251221.gene:10760470"/>
<gene>
    <name evidence="2" type="ordered locus">glr2966</name>
</gene>
<proteinExistence type="predicted"/>
<keyword evidence="1" id="KW-0812">Transmembrane</keyword>
<dbReference type="Gene3D" id="3.30.420.40">
    <property type="match status" value="1"/>
</dbReference>
<evidence type="ECO:0000313" key="3">
    <source>
        <dbReference type="Proteomes" id="UP000000557"/>
    </source>
</evidence>
<dbReference type="PATRIC" id="fig|251221.4.peg.2995"/>
<dbReference type="eggNOG" id="COG0443">
    <property type="taxonomic scope" value="Bacteria"/>
</dbReference>
<keyword evidence="1" id="KW-0472">Membrane</keyword>
<feature type="transmembrane region" description="Helical" evidence="1">
    <location>
        <begin position="855"/>
        <end position="875"/>
    </location>
</feature>
<accession>Q7NCL2</accession>
<organism evidence="2 3">
    <name type="scientific">Gloeobacter violaceus (strain ATCC 29082 / PCC 7421)</name>
    <dbReference type="NCBI Taxonomy" id="251221"/>
    <lineage>
        <taxon>Bacteria</taxon>
        <taxon>Bacillati</taxon>
        <taxon>Cyanobacteriota</taxon>
        <taxon>Cyanophyceae</taxon>
        <taxon>Gloeobacterales</taxon>
        <taxon>Gloeobacteraceae</taxon>
        <taxon>Gloeobacter</taxon>
    </lineage>
</organism>
<dbReference type="RefSeq" id="WP_011142960.1">
    <property type="nucleotide sequence ID" value="NC_005125.1"/>
</dbReference>
<evidence type="ECO:0000313" key="2">
    <source>
        <dbReference type="EMBL" id="BAC90907.1"/>
    </source>
</evidence>
<reference evidence="2 3" key="1">
    <citation type="journal article" date="2003" name="DNA Res.">
        <title>Complete genome structure of Gloeobacter violaceus PCC 7421, a cyanobacterium that lacks thylakoids.</title>
        <authorList>
            <person name="Nakamura Y."/>
            <person name="Kaneko T."/>
            <person name="Sato S."/>
            <person name="Mimuro M."/>
            <person name="Miyashita H."/>
            <person name="Tsuchiya T."/>
            <person name="Sasamoto S."/>
            <person name="Watanabe A."/>
            <person name="Kawashima K."/>
            <person name="Kishida Y."/>
            <person name="Kiyokawa C."/>
            <person name="Kohara M."/>
            <person name="Matsumoto M."/>
            <person name="Matsuno A."/>
            <person name="Nakazaki N."/>
            <person name="Shimpo S."/>
            <person name="Takeuchi C."/>
            <person name="Yamada M."/>
            <person name="Tabata S."/>
        </authorList>
    </citation>
    <scope>NUCLEOTIDE SEQUENCE [LARGE SCALE GENOMIC DNA]</scope>
    <source>
        <strain evidence="3">ATCC 29082 / PCC 7421</strain>
    </source>
</reference>
<dbReference type="OrthoDB" id="7375371at2"/>
<dbReference type="EMBL" id="BA000045">
    <property type="protein sequence ID" value="BAC90907.1"/>
    <property type="molecule type" value="Genomic_DNA"/>
</dbReference>
<evidence type="ECO:0000256" key="1">
    <source>
        <dbReference type="SAM" id="Phobius"/>
    </source>
</evidence>
<dbReference type="EnsemblBacteria" id="BAC90907">
    <property type="protein sequence ID" value="BAC90907"/>
    <property type="gene ID" value="BAC90907"/>
</dbReference>
<dbReference type="PhylomeDB" id="Q7NCL2"/>
<reference evidence="2 3" key="2">
    <citation type="journal article" date="2003" name="DNA Res.">
        <title>Complete genome structure of Gloeobacter violaceus PCC 7421, a cyanobacterium that lacks thylakoids (supplement).</title>
        <authorList>
            <person name="Nakamura Y."/>
            <person name="Kaneko T."/>
            <person name="Sato S."/>
            <person name="Mimuro M."/>
            <person name="Miyashita H."/>
            <person name="Tsuchiya T."/>
            <person name="Sasamoto S."/>
            <person name="Watanabe A."/>
            <person name="Kawashima K."/>
            <person name="Kishida Y."/>
            <person name="Kiyokawa C."/>
            <person name="Kohara M."/>
            <person name="Matsumoto M."/>
            <person name="Matsuno A."/>
            <person name="Nakazaki N."/>
            <person name="Shimpo S."/>
            <person name="Takeuchi C."/>
            <person name="Yamada M."/>
            <person name="Tabata S."/>
        </authorList>
    </citation>
    <scope>NUCLEOTIDE SEQUENCE [LARGE SCALE GENOMIC DNA]</scope>
    <source>
        <strain evidence="3">ATCC 29082 / PCC 7421</strain>
    </source>
</reference>
<dbReference type="Proteomes" id="UP000000557">
    <property type="component" value="Chromosome"/>
</dbReference>
<protein>
    <submittedName>
        <fullName evidence="2">Glr2966 protein</fullName>
    </submittedName>
</protein>
<keyword evidence="3" id="KW-1185">Reference proteome</keyword>
<dbReference type="KEGG" id="gvi:glr2966"/>
<sequence>MQTDGKQDAVPMLPELDSTVNKVPTVAATQWTPHNGVLLSDVGVSIKVPKLPAGERSIDSIPDIWARPLLFEKALFDKKHPLHERVRDEWRGLLALCALWEVRSLPFEAKLLEIPVTQPERASAFLRAAARLCPHRVLSEDTPWNKLYVLYYNNRPVGMTSPTTLVCTAADSRGRFDGRVNWADEGGLTNPAAFLTGQERSALAHWLQNLMSALNGHPGIDSVQAGDRFNRLTGLLVEYIGDLGPAVAHDASNRPLGLDIGIYSYLNSPIKAREVKLEDSAARLVPSDGFEPAVQLLVVDPSIADCWRVRPAQVPLFGRETLASLDFAALQQVRKEDKEKVRRLGQETLRDAEWRTAAMLFSKRLLLISSTEPFEAIREVEGQRNLTYDGRSVVPILPIAGELLDYLSAEDLQRRISFLPEKNGAITIELRLPLAGVDGRLRDLLLRYTYTSDTIERRSNVPLLEVWPNFRAELWQLYYTYCDSALRSPQDLFMAQPYSRTENTPKIPTQIIQRSESDRREITRLTSPPTAFICRAYLPDVRDEQEVGVLLLKELEFRECNEAVWSIGIDFGTSSTHVYVQPTSGAEPQPLEWSAQLLHVTPSLKDDRDRLTTFFLRDIQPEIPFPTLFRPESGATGTWPFQQGNIRYFNEGIVTLNLNKNGIASGFKWSEDQSLISGFLKQLAAQCAAMAVEKGAAAIRWHISYPTAFSGFSQASLRNTWEEITEMLSIPSLSLRYQTESEAAARYFQYKEGVSLARTVCIDIGGGTSDISVWSNTALLQQSSVKFAGENIFLDLLKVNPEVLSAFGASWVTGLAEALKGSFYAEAGSLIRSDGIQLTKRLPNLLAAAKPSDSLYQFIHLITLGLAGLVFYAGLMLKRLRQEEKWGANELPYVCIGGNGARAFHWLSLGRVFDRSARQNELFSNALKAASGIGSSSKLDLRISGSPKAEVAYGLLKSERALKKEEEAIVELAGEDFLNEAGEIISWSTHLEPEMLVKGVRAPADFAHLRKFVEVYNAYAATKESLACRIDYAKAAPLIRDLVQDELNEYKLQDPSSVVIKPLFISALKALLKVEVGNWLRGR</sequence>
<keyword evidence="1" id="KW-1133">Transmembrane helix</keyword>
<name>Q7NCL2_GLOVI</name>
<dbReference type="AlphaFoldDB" id="Q7NCL2"/>
<dbReference type="InParanoid" id="Q7NCL2"/>